<dbReference type="EMBL" id="JAAKZW010000296">
    <property type="protein sequence ID" value="NGO81224.1"/>
    <property type="molecule type" value="Genomic_DNA"/>
</dbReference>
<organism evidence="1 2">
    <name type="scientific">Streptomyces mesophilus</name>
    <dbReference type="NCBI Taxonomy" id="1775132"/>
    <lineage>
        <taxon>Bacteria</taxon>
        <taxon>Bacillati</taxon>
        <taxon>Actinomycetota</taxon>
        <taxon>Actinomycetes</taxon>
        <taxon>Kitasatosporales</taxon>
        <taxon>Streptomycetaceae</taxon>
        <taxon>Streptomyces</taxon>
    </lineage>
</organism>
<keyword evidence="2" id="KW-1185">Reference proteome</keyword>
<gene>
    <name evidence="1" type="ORF">G6045_37010</name>
</gene>
<name>A0A6G4XX07_9ACTN</name>
<accession>A0A6G4XX07</accession>
<dbReference type="AlphaFoldDB" id="A0A6G4XX07"/>
<evidence type="ECO:0000313" key="2">
    <source>
        <dbReference type="Proteomes" id="UP000481109"/>
    </source>
</evidence>
<sequence>MTAHQATKPARWAADSVSMLREGARLYLDYSPSSLWRLDRVIGELRRENPPFDAVELTLRGFGAYAGEVLVRHADGVWEEGDGGYRLRTGEDGLWDPLGEARRCFEGEGSLRLLCRDVLREG</sequence>
<reference evidence="1 2" key="1">
    <citation type="submission" date="2020-02" db="EMBL/GenBank/DDBJ databases">
        <title>Whole-genome analyses of novel actinobacteria.</title>
        <authorList>
            <person name="Sahin N."/>
            <person name="Tokatli A."/>
        </authorList>
    </citation>
    <scope>NUCLEOTIDE SEQUENCE [LARGE SCALE GENOMIC DNA]</scope>
    <source>
        <strain evidence="1 2">YC504</strain>
    </source>
</reference>
<comment type="caution">
    <text evidence="1">The sequence shown here is derived from an EMBL/GenBank/DDBJ whole genome shotgun (WGS) entry which is preliminary data.</text>
</comment>
<evidence type="ECO:0000313" key="1">
    <source>
        <dbReference type="EMBL" id="NGO81224.1"/>
    </source>
</evidence>
<protein>
    <submittedName>
        <fullName evidence="1">Uncharacterized protein</fullName>
    </submittedName>
</protein>
<proteinExistence type="predicted"/>
<dbReference type="Proteomes" id="UP000481109">
    <property type="component" value="Unassembled WGS sequence"/>
</dbReference>
<dbReference type="RefSeq" id="WP_165336625.1">
    <property type="nucleotide sequence ID" value="NZ_JAAKZW010000296.1"/>
</dbReference>